<organism evidence="3 4">
    <name type="scientific">Haloferax sulfurifontis ATCC BAA-897</name>
    <dbReference type="NCBI Taxonomy" id="662480"/>
    <lineage>
        <taxon>Archaea</taxon>
        <taxon>Methanobacteriati</taxon>
        <taxon>Methanobacteriota</taxon>
        <taxon>Stenosarchaea group</taxon>
        <taxon>Halobacteria</taxon>
        <taxon>Halobacteriales</taxon>
        <taxon>Haloferacaceae</taxon>
        <taxon>Haloferax</taxon>
    </lineage>
</organism>
<comment type="caution">
    <text evidence="3">The sequence shown here is derived from an EMBL/GenBank/DDBJ whole genome shotgun (WGS) entry which is preliminary data.</text>
</comment>
<protein>
    <submittedName>
        <fullName evidence="3">HNH endonuclease domain-containing protein</fullName>
    </submittedName>
</protein>
<dbReference type="RefSeq" id="WP_007276513.1">
    <property type="nucleotide sequence ID" value="NZ_AOLM01000029.1"/>
</dbReference>
<accession>M0HYX8</accession>
<dbReference type="AlphaFoldDB" id="M0HYX8"/>
<dbReference type="InterPro" id="IPR027434">
    <property type="entry name" value="Homing_endonucl"/>
</dbReference>
<dbReference type="Proteomes" id="UP000011508">
    <property type="component" value="Unassembled WGS sequence"/>
</dbReference>
<gene>
    <name evidence="3" type="ORF">C441_19132</name>
</gene>
<dbReference type="InterPro" id="IPR003615">
    <property type="entry name" value="HNH_nuc"/>
</dbReference>
<evidence type="ECO:0000313" key="3">
    <source>
        <dbReference type="EMBL" id="ELZ88334.1"/>
    </source>
</evidence>
<dbReference type="SMART" id="SM00507">
    <property type="entry name" value="HNHc"/>
    <property type="match status" value="1"/>
</dbReference>
<feature type="region of interest" description="Disordered" evidence="1">
    <location>
        <begin position="338"/>
        <end position="368"/>
    </location>
</feature>
<name>M0HYX8_9EURY</name>
<keyword evidence="3" id="KW-0378">Hydrolase</keyword>
<evidence type="ECO:0000256" key="1">
    <source>
        <dbReference type="SAM" id="MobiDB-lite"/>
    </source>
</evidence>
<dbReference type="PATRIC" id="fig|662480.6.peg.3785"/>
<dbReference type="GO" id="GO:0004519">
    <property type="term" value="F:endonuclease activity"/>
    <property type="evidence" value="ECO:0007669"/>
    <property type="project" value="UniProtKB-KW"/>
</dbReference>
<keyword evidence="3" id="KW-0255">Endonuclease</keyword>
<keyword evidence="3" id="KW-0540">Nuclease</keyword>
<reference evidence="3 4" key="1">
    <citation type="journal article" date="2014" name="PLoS Genet.">
        <title>Phylogenetically driven sequencing of extremely halophilic archaea reveals strategies for static and dynamic osmo-response.</title>
        <authorList>
            <person name="Becker E.A."/>
            <person name="Seitzer P.M."/>
            <person name="Tritt A."/>
            <person name="Larsen D."/>
            <person name="Krusor M."/>
            <person name="Yao A.I."/>
            <person name="Wu D."/>
            <person name="Madern D."/>
            <person name="Eisen J.A."/>
            <person name="Darling A.E."/>
            <person name="Facciotti M.T."/>
        </authorList>
    </citation>
    <scope>NUCLEOTIDE SEQUENCE [LARGE SCALE GENOMIC DNA]</scope>
    <source>
        <strain evidence="3 4">ATCC BAA-897</strain>
    </source>
</reference>
<proteinExistence type="predicted"/>
<dbReference type="CDD" id="cd00085">
    <property type="entry name" value="HNHc"/>
    <property type="match status" value="1"/>
</dbReference>
<dbReference type="SUPFAM" id="SSF55608">
    <property type="entry name" value="Homing endonucleases"/>
    <property type="match status" value="1"/>
</dbReference>
<evidence type="ECO:0000313" key="4">
    <source>
        <dbReference type="Proteomes" id="UP000011508"/>
    </source>
</evidence>
<dbReference type="Gene3D" id="3.10.28.10">
    <property type="entry name" value="Homing endonucleases"/>
    <property type="match status" value="1"/>
</dbReference>
<feature type="domain" description="HNH nuclease" evidence="2">
    <location>
        <begin position="397"/>
        <end position="454"/>
    </location>
</feature>
<dbReference type="Gene3D" id="1.10.30.50">
    <property type="match status" value="1"/>
</dbReference>
<evidence type="ECO:0000259" key="2">
    <source>
        <dbReference type="SMART" id="SM00507"/>
    </source>
</evidence>
<feature type="compositionally biased region" description="Acidic residues" evidence="1">
    <location>
        <begin position="358"/>
        <end position="367"/>
    </location>
</feature>
<sequence length="517" mass="57857">MSNSQPDFDFPPSYIAGLLDATGRVRFPISETEDGHFTVHPVLRLYPYNSELRGNLIGIFLESQGYEYNYINRADSRDFFRMQFVSELADLQDYLAGQSTQLVRELGFVTGLFSDEFDGEILGPQRIYRFLRIRDQLRYGWRPRGIHHRAPSDIEADHDIDTDTVDIPVLPDGSFRGSYSIKYLAGLFDGAGRFRASVAKNDEHTIGYGIQPTARLYCGGVNSTLIAHVKQFCADYNLRVGDSSKTNTLNMVFTGPGAIRRILEVLYPQLFVAAEPAAVLDDAVFPRFDAGDHLTKQGFYEILTALDEVAALSGGEARHREYTPQHFADLWQDDIETSDPHALTEPPSKTMSSGPELEPNDPTDDSESLTLEQAAFTDTPGQYLTVVDRHHRDQEIVTDLKALYSDRCQVCGDRRARPDGTGFSEVHHIHPLGNPHNGPDTSDNMLVLCPNHHADFDNGVIAVDADTLTISHPYDRSIDGRSLMLRDDHTLDTTHLTYHNENIVSRSDATDHPSNPT</sequence>
<keyword evidence="4" id="KW-1185">Reference proteome</keyword>
<dbReference type="EMBL" id="AOLM01000029">
    <property type="protein sequence ID" value="ELZ88334.1"/>
    <property type="molecule type" value="Genomic_DNA"/>
</dbReference>
<dbReference type="Pfam" id="PF13391">
    <property type="entry name" value="HNH_2"/>
    <property type="match status" value="1"/>
</dbReference>